<comment type="caution">
    <text evidence="6">The sequence shown here is derived from an EMBL/GenBank/DDBJ whole genome shotgun (WGS) entry which is preliminary data.</text>
</comment>
<dbReference type="InterPro" id="IPR016169">
    <property type="entry name" value="FAD-bd_PCMH_sub2"/>
</dbReference>
<feature type="domain" description="FAD-binding PCMH-type" evidence="5">
    <location>
        <begin position="40"/>
        <end position="206"/>
    </location>
</feature>
<keyword evidence="4" id="KW-0560">Oxidoreductase</keyword>
<dbReference type="InterPro" id="IPR036318">
    <property type="entry name" value="FAD-bd_PCMH-like_sf"/>
</dbReference>
<keyword evidence="2" id="KW-0285">Flavoprotein</keyword>
<dbReference type="Gene3D" id="3.40.462.20">
    <property type="match status" value="1"/>
</dbReference>
<reference evidence="7" key="1">
    <citation type="submission" date="2019-06" db="EMBL/GenBank/DDBJ databases">
        <title>Draft genome sequence of the griseofulvin-producing fungus Xylaria cubensis strain G536.</title>
        <authorList>
            <person name="Mead M.E."/>
            <person name="Raja H.A."/>
            <person name="Steenwyk J.L."/>
            <person name="Knowles S.L."/>
            <person name="Oberlies N.H."/>
            <person name="Rokas A."/>
        </authorList>
    </citation>
    <scope>NUCLEOTIDE SEQUENCE [LARGE SCALE GENOMIC DNA]</scope>
    <source>
        <strain evidence="7">G536</strain>
    </source>
</reference>
<dbReference type="STRING" id="2512241.A0A553IFQ7"/>
<evidence type="ECO:0000313" key="7">
    <source>
        <dbReference type="Proteomes" id="UP000319160"/>
    </source>
</evidence>
<evidence type="ECO:0000256" key="2">
    <source>
        <dbReference type="ARBA" id="ARBA00022630"/>
    </source>
</evidence>
<dbReference type="Pfam" id="PF08031">
    <property type="entry name" value="BBE"/>
    <property type="match status" value="1"/>
</dbReference>
<dbReference type="InterPro" id="IPR050416">
    <property type="entry name" value="FAD-linked_Oxidoreductase"/>
</dbReference>
<dbReference type="GO" id="GO:0016491">
    <property type="term" value="F:oxidoreductase activity"/>
    <property type="evidence" value="ECO:0007669"/>
    <property type="project" value="UniProtKB-KW"/>
</dbReference>
<evidence type="ECO:0000313" key="6">
    <source>
        <dbReference type="EMBL" id="TRX99032.1"/>
    </source>
</evidence>
<accession>A0A553IFQ7</accession>
<dbReference type="SUPFAM" id="SSF56176">
    <property type="entry name" value="FAD-binding/transporter-associated domain-like"/>
    <property type="match status" value="1"/>
</dbReference>
<protein>
    <recommendedName>
        <fullName evidence="5">FAD-binding PCMH-type domain-containing protein</fullName>
    </recommendedName>
</protein>
<evidence type="ECO:0000259" key="5">
    <source>
        <dbReference type="PROSITE" id="PS51387"/>
    </source>
</evidence>
<evidence type="ECO:0000256" key="1">
    <source>
        <dbReference type="ARBA" id="ARBA00005466"/>
    </source>
</evidence>
<dbReference type="PANTHER" id="PTHR42973">
    <property type="entry name" value="BINDING OXIDOREDUCTASE, PUTATIVE (AFU_ORTHOLOGUE AFUA_1G17690)-RELATED"/>
    <property type="match status" value="1"/>
</dbReference>
<comment type="similarity">
    <text evidence="1">Belongs to the oxygen-dependent FAD-linked oxidoreductase family.</text>
</comment>
<dbReference type="Gene3D" id="3.30.465.10">
    <property type="match status" value="1"/>
</dbReference>
<gene>
    <name evidence="6" type="ORF">FHL15_000374</name>
</gene>
<dbReference type="InterPro" id="IPR006094">
    <property type="entry name" value="Oxid_FAD_bind_N"/>
</dbReference>
<dbReference type="InterPro" id="IPR016167">
    <property type="entry name" value="FAD-bd_PCMH_sub1"/>
</dbReference>
<sequence length="505" mass="54225">MPSKLAALRQHLKEQQLGISLISPSDPNFEVVRACFVKRDADVPFAIARPQTAEHVQALVKYCVANQVDFVVRSGGHDCAGRSQVNGVLTIDMRDIAYVRVGANEKTAAVGGGVLIRDITKELDSRGLITPVGTVASVGYVGWATLGGYGPFATSHGLGVDQIVSAKIVNAKGELVDADEELLRGIRGGGGIFGIIVELTIKVYPLKELFASLIVFESSNLQSTWASFTDEYEKMMGDTTTPRALQLQLFGIELPDLGKVLAVSATWADNDQEEGEKWLNKVAGFGNCLIYDPEPISVSAFTAFNDSLLVYGSWGRGYTINVKAYTPKTAEVLAKYTGLIPGGGIAISVHTLRAPASSEKSVFGSRFDHLMIELVAMTGVQDLEAKGAEWSQAFLKELKDSDPLNVLESAYVSLLGNDDSDYKAIYGEHYNKLLEMKKSYDPGNVFNMAVRYENSTTFISILGMAQVGCLAVTGILAGFSPIFFFGAVGGNATWLSGNGENGEAV</sequence>
<proteinExistence type="inferred from homology"/>
<dbReference type="InterPro" id="IPR012951">
    <property type="entry name" value="BBE"/>
</dbReference>
<keyword evidence="7" id="KW-1185">Reference proteome</keyword>
<name>A0A553IFQ7_9PEZI</name>
<dbReference type="AlphaFoldDB" id="A0A553IFQ7"/>
<dbReference type="EMBL" id="VFLP01000001">
    <property type="protein sequence ID" value="TRX99032.1"/>
    <property type="molecule type" value="Genomic_DNA"/>
</dbReference>
<dbReference type="Proteomes" id="UP000319160">
    <property type="component" value="Unassembled WGS sequence"/>
</dbReference>
<organism evidence="6 7">
    <name type="scientific">Xylaria flabelliformis</name>
    <dbReference type="NCBI Taxonomy" id="2512241"/>
    <lineage>
        <taxon>Eukaryota</taxon>
        <taxon>Fungi</taxon>
        <taxon>Dikarya</taxon>
        <taxon>Ascomycota</taxon>
        <taxon>Pezizomycotina</taxon>
        <taxon>Sordariomycetes</taxon>
        <taxon>Xylariomycetidae</taxon>
        <taxon>Xylariales</taxon>
        <taxon>Xylariaceae</taxon>
        <taxon>Xylaria</taxon>
    </lineage>
</organism>
<keyword evidence="3" id="KW-0274">FAD</keyword>
<evidence type="ECO:0000256" key="4">
    <source>
        <dbReference type="ARBA" id="ARBA00023002"/>
    </source>
</evidence>
<dbReference type="Gene3D" id="3.30.43.10">
    <property type="entry name" value="Uridine Diphospho-n-acetylenolpyruvylglucosamine Reductase, domain 2"/>
    <property type="match status" value="1"/>
</dbReference>
<dbReference type="PANTHER" id="PTHR42973:SF7">
    <property type="entry name" value="FAD-BINDING PCMH-TYPE DOMAIN-CONTAINING PROTEIN"/>
    <property type="match status" value="1"/>
</dbReference>
<dbReference type="Pfam" id="PF01565">
    <property type="entry name" value="FAD_binding_4"/>
    <property type="match status" value="1"/>
</dbReference>
<dbReference type="GO" id="GO:0071949">
    <property type="term" value="F:FAD binding"/>
    <property type="evidence" value="ECO:0007669"/>
    <property type="project" value="InterPro"/>
</dbReference>
<dbReference type="InterPro" id="IPR016166">
    <property type="entry name" value="FAD-bd_PCMH"/>
</dbReference>
<dbReference type="OrthoDB" id="407275at2759"/>
<dbReference type="PROSITE" id="PS51387">
    <property type="entry name" value="FAD_PCMH"/>
    <property type="match status" value="1"/>
</dbReference>
<evidence type="ECO:0000256" key="3">
    <source>
        <dbReference type="ARBA" id="ARBA00022827"/>
    </source>
</evidence>